<evidence type="ECO:0000313" key="2">
    <source>
        <dbReference type="EnsemblPlants" id="cds.evm.model.ctgX2.2"/>
    </source>
</evidence>
<feature type="compositionally biased region" description="Basic and acidic residues" evidence="1">
    <location>
        <begin position="28"/>
        <end position="51"/>
    </location>
</feature>
<feature type="region of interest" description="Disordered" evidence="1">
    <location>
        <begin position="149"/>
        <end position="193"/>
    </location>
</feature>
<evidence type="ECO:0000313" key="3">
    <source>
        <dbReference type="Proteomes" id="UP000596661"/>
    </source>
</evidence>
<organism evidence="2 3">
    <name type="scientific">Cannabis sativa</name>
    <name type="common">Hemp</name>
    <name type="synonym">Marijuana</name>
    <dbReference type="NCBI Taxonomy" id="3483"/>
    <lineage>
        <taxon>Eukaryota</taxon>
        <taxon>Viridiplantae</taxon>
        <taxon>Streptophyta</taxon>
        <taxon>Embryophyta</taxon>
        <taxon>Tracheophyta</taxon>
        <taxon>Spermatophyta</taxon>
        <taxon>Magnoliopsida</taxon>
        <taxon>eudicotyledons</taxon>
        <taxon>Gunneridae</taxon>
        <taxon>Pentapetalae</taxon>
        <taxon>rosids</taxon>
        <taxon>fabids</taxon>
        <taxon>Rosales</taxon>
        <taxon>Cannabaceae</taxon>
        <taxon>Cannabis</taxon>
    </lineage>
</organism>
<sequence length="193" mass="21953">MLDLDHSLRSDRRRTWTLSRDPNLDPGPEPRAEMGSRLRAELPEPGSRAELEPTLECPGPRDWDPEYGPQAWTKPIVGIWVWDQATDGNPPHEIEPQIELRPSPIPKSGPKAGTCDPKVEPKARKLARDKNYDLTWNHAKWTRSRQCLGQGPRTLSENLDPQLGGWDWDPTQTLTRDEAEHEIRPKHGTGLET</sequence>
<keyword evidence="3" id="KW-1185">Reference proteome</keyword>
<feature type="compositionally biased region" description="Basic and acidic residues" evidence="1">
    <location>
        <begin position="175"/>
        <end position="185"/>
    </location>
</feature>
<feature type="region of interest" description="Disordered" evidence="1">
    <location>
        <begin position="1"/>
        <end position="69"/>
    </location>
</feature>
<dbReference type="AlphaFoldDB" id="A0A803QRV3"/>
<evidence type="ECO:0000256" key="1">
    <source>
        <dbReference type="SAM" id="MobiDB-lite"/>
    </source>
</evidence>
<feature type="compositionally biased region" description="Basic and acidic residues" evidence="1">
    <location>
        <begin position="1"/>
        <end position="14"/>
    </location>
</feature>
<protein>
    <submittedName>
        <fullName evidence="2">Uncharacterized protein</fullName>
    </submittedName>
</protein>
<dbReference type="Gramene" id="evm.model.ctgX2.2">
    <property type="protein sequence ID" value="cds.evm.model.ctgX2.2"/>
    <property type="gene ID" value="evm.TU.ctgX2.2"/>
</dbReference>
<feature type="region of interest" description="Disordered" evidence="1">
    <location>
        <begin position="84"/>
        <end position="122"/>
    </location>
</feature>
<reference evidence="2" key="1">
    <citation type="submission" date="2021-03" db="UniProtKB">
        <authorList>
            <consortium name="EnsemblPlants"/>
        </authorList>
    </citation>
    <scope>IDENTIFICATION</scope>
</reference>
<proteinExistence type="predicted"/>
<dbReference type="EnsemblPlants" id="evm.model.ctgX2.2">
    <property type="protein sequence ID" value="cds.evm.model.ctgX2.2"/>
    <property type="gene ID" value="evm.TU.ctgX2.2"/>
</dbReference>
<name>A0A803QRV3_CANSA</name>
<dbReference type="Proteomes" id="UP000596661">
    <property type="component" value="Unassembled WGS sequence"/>
</dbReference>
<accession>A0A803QRV3</accession>